<reference evidence="7 8" key="1">
    <citation type="journal article" date="2016" name="BMC Genomics">
        <title>Comparative genomics reveals Cyclospora cayetanensis possesses coccidia-like metabolism and invasion components but unique surface antigens.</title>
        <authorList>
            <person name="Liu S."/>
            <person name="Wang L."/>
            <person name="Zheng H."/>
            <person name="Xu Z."/>
            <person name="Roellig D.M."/>
            <person name="Li N."/>
            <person name="Frace M.A."/>
            <person name="Tang K."/>
            <person name="Arrowood M.J."/>
            <person name="Moss D.M."/>
            <person name="Zhang L."/>
            <person name="Feng Y."/>
            <person name="Xiao L."/>
        </authorList>
    </citation>
    <scope>NUCLEOTIDE SEQUENCE [LARGE SCALE GENOMIC DNA]</scope>
    <source>
        <strain evidence="7 8">CHN_HEN01</strain>
    </source>
</reference>
<dbReference type="InterPro" id="IPR027512">
    <property type="entry name" value="EIF3A"/>
</dbReference>
<dbReference type="InterPro" id="IPR054711">
    <property type="entry name" value="eIF3a_PCI_TPR-like"/>
</dbReference>
<evidence type="ECO:0000256" key="2">
    <source>
        <dbReference type="ARBA" id="ARBA00022540"/>
    </source>
</evidence>
<keyword evidence="1" id="KW-0963">Cytoplasm</keyword>
<keyword evidence="3" id="KW-0648">Protein biosynthesis</keyword>
<evidence type="ECO:0000259" key="6">
    <source>
        <dbReference type="Pfam" id="PF22591"/>
    </source>
</evidence>
<dbReference type="AlphaFoldDB" id="A0A1D3D899"/>
<evidence type="ECO:0000313" key="7">
    <source>
        <dbReference type="EMBL" id="OEH79685.1"/>
    </source>
</evidence>
<name>A0A1D3D899_9EIME</name>
<dbReference type="GO" id="GO:0001732">
    <property type="term" value="P:formation of cytoplasmic translation initiation complex"/>
    <property type="evidence" value="ECO:0007669"/>
    <property type="project" value="TreeGrafter"/>
</dbReference>
<comment type="caution">
    <text evidence="7">The sequence shown here is derived from an EMBL/GenBank/DDBJ whole genome shotgun (WGS) entry which is preliminary data.</text>
</comment>
<dbReference type="VEuPathDB" id="ToxoDB:cyc_03683"/>
<dbReference type="VEuPathDB" id="ToxoDB:LOC34620339"/>
<dbReference type="PANTHER" id="PTHR14005">
    <property type="entry name" value="EUKARYOTIC TRANSLATION INITIATION FACTOR 3, THETA SUBUNIT"/>
    <property type="match status" value="1"/>
</dbReference>
<evidence type="ECO:0000256" key="3">
    <source>
        <dbReference type="ARBA" id="ARBA00022917"/>
    </source>
</evidence>
<evidence type="ECO:0000256" key="5">
    <source>
        <dbReference type="SAM" id="Phobius"/>
    </source>
</evidence>
<dbReference type="EMBL" id="JROU02000311">
    <property type="protein sequence ID" value="OEH79685.1"/>
    <property type="molecule type" value="Genomic_DNA"/>
</dbReference>
<keyword evidence="2 7" id="KW-0396">Initiation factor</keyword>
<dbReference type="FunCoup" id="A0A1D3D899">
    <property type="interactions" value="285"/>
</dbReference>
<keyword evidence="8" id="KW-1185">Reference proteome</keyword>
<sequence length="902" mass="104009">MQTFQKPENALKRANELLSIGQQDAALRILHTAIGHRRFRSQGWDAVQEAIMLRHVQLCVDEGKLRLARDGDLAAVCTPQPSSMHVAPSNGAFLSIAFPVPRLLSCLLHHSLHQYRIVSQHANTQSLGKVVGELRARAEARLAAAKAKAGDEEEPNVPEDLDIEAETPENLLLSTLQVEIRSAEARDVHQALRAEWDVYKIILDLLRTTPKLEKVYHDTARRAFQFCKENKRQQEFRRLCDMLRSHFALMLKNRNKEDHELLLRPELHLETRMHQLAVAADLELWRECSSTAEDVYNLGLHELFHRSLRSPVDLFHKSREKLLRWMALFYEKLSKVFWVGENFLFHALAWIRFFLHVKGFKKNTSLEDQQAMADVAVLAVLAIPTEHTDKKQQDLAGDASLISLPNYEQKKRLALLLGHSSVPTRESLIAALQSKDIMAHASSTCQELFSLLEAEFTPLKLCSLCEPLLRRLEEQPLLQPYVAPLKRVVFSQLTQQLSKVFVCCSALVSSVPGRSSCGLSAEPSVCGSAVQRLQPDETVEHQQERLAYQEAMGRRLQAEATRMKRDRREEACKRRVERRQHEERIKARSETAALMLSEIRKIGGKDSKILIKGKHLTDINIEDVLEGYVDYDDLERAQRLQLDKERLLRVRQRRLNFKRVCHFIRACREEELPLLDEWAKKQLETDKQILTQLQYKHEEEHRAAFAAALEEKTAFEGIQEDKRLWVARQLQQRREGFAAAAAEQRQRLIRMLQIQKIQRARERREEAIRKQRQLEEQRRIEEEQRRFLEERERQRAEEEAKEKRLLEIAERQRQRDLEIEVRSVGVGMRRGTGGRESLAFAWGTAAVALLPLLMVLVIAPIRLPLLCIHFPLLYRRSMALPIARAPAGGMMHKLSAGSLTPQ</sequence>
<gene>
    <name evidence="7" type="ORF">cyc_03683</name>
</gene>
<evidence type="ECO:0000256" key="4">
    <source>
        <dbReference type="SAM" id="Coils"/>
    </source>
</evidence>
<dbReference type="GO" id="GO:0071541">
    <property type="term" value="C:eukaryotic translation initiation factor 3 complex, eIF3m"/>
    <property type="evidence" value="ECO:0007669"/>
    <property type="project" value="TreeGrafter"/>
</dbReference>
<dbReference type="Gene3D" id="4.10.860.10">
    <property type="entry name" value="UVR domain"/>
    <property type="match status" value="1"/>
</dbReference>
<dbReference type="GO" id="GO:0003743">
    <property type="term" value="F:translation initiation factor activity"/>
    <property type="evidence" value="ECO:0007669"/>
    <property type="project" value="UniProtKB-KW"/>
</dbReference>
<feature type="coiled-coil region" evidence="4">
    <location>
        <begin position="754"/>
        <end position="815"/>
    </location>
</feature>
<keyword evidence="5" id="KW-0812">Transmembrane</keyword>
<feature type="domain" description="eIF3a PCI" evidence="6">
    <location>
        <begin position="109"/>
        <end position="459"/>
    </location>
</feature>
<dbReference type="Pfam" id="PF22591">
    <property type="entry name" value="eIF3a_PCI_TPR-like"/>
    <property type="match status" value="2"/>
</dbReference>
<organism evidence="7 8">
    <name type="scientific">Cyclospora cayetanensis</name>
    <dbReference type="NCBI Taxonomy" id="88456"/>
    <lineage>
        <taxon>Eukaryota</taxon>
        <taxon>Sar</taxon>
        <taxon>Alveolata</taxon>
        <taxon>Apicomplexa</taxon>
        <taxon>Conoidasida</taxon>
        <taxon>Coccidia</taxon>
        <taxon>Eucoccidiorida</taxon>
        <taxon>Eimeriorina</taxon>
        <taxon>Eimeriidae</taxon>
        <taxon>Cyclospora</taxon>
    </lineage>
</organism>
<feature type="transmembrane region" description="Helical" evidence="5">
    <location>
        <begin position="838"/>
        <end position="861"/>
    </location>
</feature>
<proteinExistence type="predicted"/>
<dbReference type="GO" id="GO:0002188">
    <property type="term" value="P:translation reinitiation"/>
    <property type="evidence" value="ECO:0007669"/>
    <property type="project" value="TreeGrafter"/>
</dbReference>
<dbReference type="InParanoid" id="A0A1D3D899"/>
<dbReference type="GO" id="GO:0043614">
    <property type="term" value="C:multi-eIF complex"/>
    <property type="evidence" value="ECO:0007669"/>
    <property type="project" value="TreeGrafter"/>
</dbReference>
<dbReference type="PANTHER" id="PTHR14005:SF0">
    <property type="entry name" value="EUKARYOTIC TRANSLATION INITIATION FACTOR 3 SUBUNIT A"/>
    <property type="match status" value="1"/>
</dbReference>
<dbReference type="GO" id="GO:0071540">
    <property type="term" value="C:eukaryotic translation initiation factor 3 complex, eIF3e"/>
    <property type="evidence" value="ECO:0007669"/>
    <property type="project" value="TreeGrafter"/>
</dbReference>
<keyword evidence="4" id="KW-0175">Coiled coil</keyword>
<dbReference type="GO" id="GO:0003729">
    <property type="term" value="F:mRNA binding"/>
    <property type="evidence" value="ECO:0007669"/>
    <property type="project" value="TreeGrafter"/>
</dbReference>
<dbReference type="Gene3D" id="1.25.40.860">
    <property type="match status" value="2"/>
</dbReference>
<feature type="domain" description="eIF3a PCI" evidence="6">
    <location>
        <begin position="8"/>
        <end position="71"/>
    </location>
</feature>
<evidence type="ECO:0000256" key="1">
    <source>
        <dbReference type="ARBA" id="ARBA00022490"/>
    </source>
</evidence>
<keyword evidence="5" id="KW-1133">Transmembrane helix</keyword>
<dbReference type="Proteomes" id="UP000095192">
    <property type="component" value="Unassembled WGS sequence"/>
</dbReference>
<evidence type="ECO:0000313" key="8">
    <source>
        <dbReference type="Proteomes" id="UP000095192"/>
    </source>
</evidence>
<protein>
    <submittedName>
        <fullName evidence="7">Eukaryotic translation initiation factor 3 subunit 10</fullName>
    </submittedName>
</protein>
<accession>A0A1D3D899</accession>
<keyword evidence="5" id="KW-0472">Membrane</keyword>